<proteinExistence type="predicted"/>
<gene>
    <name evidence="1" type="ORF">GA398_11850</name>
</gene>
<protein>
    <submittedName>
        <fullName evidence="1">DUF4120 domain-containing protein</fullName>
    </submittedName>
</protein>
<organism evidence="1 2">
    <name type="scientific">Bacteroides xylanisolvens</name>
    <dbReference type="NCBI Taxonomy" id="371601"/>
    <lineage>
        <taxon>Bacteria</taxon>
        <taxon>Pseudomonadati</taxon>
        <taxon>Bacteroidota</taxon>
        <taxon>Bacteroidia</taxon>
        <taxon>Bacteroidales</taxon>
        <taxon>Bacteroidaceae</taxon>
        <taxon>Bacteroides</taxon>
    </lineage>
</organism>
<sequence>MKIMCNQEYYEQVVQYAESIRDTSLQNCMERLKAWEKNPDRPCEIELYHDWAPYSFGFTQRYPDGSRGIVGGLLYHGSPDESFAVQLTPFKGWQIHT</sequence>
<dbReference type="EMBL" id="WDED01000016">
    <property type="protein sequence ID" value="KAB6147312.1"/>
    <property type="molecule type" value="Genomic_DNA"/>
</dbReference>
<name>A0A7J5PWC7_9BACE</name>
<dbReference type="AlphaFoldDB" id="A0A7J5PWC7"/>
<reference evidence="1 2" key="1">
    <citation type="journal article" date="2019" name="Nat. Med.">
        <title>A library of human gut bacterial isolates paired with longitudinal multiomics data enables mechanistic microbiome research.</title>
        <authorList>
            <person name="Poyet M."/>
            <person name="Groussin M."/>
            <person name="Gibbons S.M."/>
            <person name="Avila-Pacheco J."/>
            <person name="Jiang X."/>
            <person name="Kearney S.M."/>
            <person name="Perrotta A.R."/>
            <person name="Berdy B."/>
            <person name="Zhao S."/>
            <person name="Lieberman T.D."/>
            <person name="Swanson P.K."/>
            <person name="Smith M."/>
            <person name="Roesemann S."/>
            <person name="Alexander J.E."/>
            <person name="Rich S.A."/>
            <person name="Livny J."/>
            <person name="Vlamakis H."/>
            <person name="Clish C."/>
            <person name="Bullock K."/>
            <person name="Deik A."/>
            <person name="Scott J."/>
            <person name="Pierce K.A."/>
            <person name="Xavier R.J."/>
            <person name="Alm E.J."/>
        </authorList>
    </citation>
    <scope>NUCLEOTIDE SEQUENCE [LARGE SCALE GENOMIC DNA]</scope>
    <source>
        <strain evidence="1 2">BIOML-A58</strain>
    </source>
</reference>
<dbReference type="InterPro" id="IPR025185">
    <property type="entry name" value="DUF4120"/>
</dbReference>
<evidence type="ECO:0000313" key="1">
    <source>
        <dbReference type="EMBL" id="KAB6147312.1"/>
    </source>
</evidence>
<comment type="caution">
    <text evidence="1">The sequence shown here is derived from an EMBL/GenBank/DDBJ whole genome shotgun (WGS) entry which is preliminary data.</text>
</comment>
<evidence type="ECO:0000313" key="2">
    <source>
        <dbReference type="Proteomes" id="UP000434604"/>
    </source>
</evidence>
<accession>A0A7J5PWC7</accession>
<dbReference type="Proteomes" id="UP000434604">
    <property type="component" value="Unassembled WGS sequence"/>
</dbReference>
<dbReference type="RefSeq" id="WP_004323303.1">
    <property type="nucleotide sequence ID" value="NZ_JAJCHQ010000059.1"/>
</dbReference>
<dbReference type="Pfam" id="PF13496">
    <property type="entry name" value="DUF4120"/>
    <property type="match status" value="1"/>
</dbReference>